<keyword evidence="3" id="KW-1185">Reference proteome</keyword>
<keyword evidence="1" id="KW-0812">Transmembrane</keyword>
<dbReference type="Proteomes" id="UP000243799">
    <property type="component" value="Unassembled WGS sequence"/>
</dbReference>
<reference evidence="3" key="1">
    <citation type="submission" date="2016-10" db="EMBL/GenBank/DDBJ databases">
        <authorList>
            <person name="Varghese N."/>
            <person name="Submissions S."/>
        </authorList>
    </citation>
    <scope>NUCLEOTIDE SEQUENCE [LARGE SCALE GENOMIC DNA]</scope>
    <source>
        <strain evidence="3">CGMCC 4.3568</strain>
    </source>
</reference>
<proteinExistence type="predicted"/>
<sequence length="93" mass="9485">MPPRGADDGPGRIPWLSNSPVDLLLGGIVAALAGCDLAVARYVAHHTACRRTGYRGLLGALPSFLLGFTCRTPTVLLALSTGAGAAASAVSRR</sequence>
<name>A0A1I1AX54_9PSEU</name>
<feature type="transmembrane region" description="Helical" evidence="1">
    <location>
        <begin position="23"/>
        <end position="44"/>
    </location>
</feature>
<gene>
    <name evidence="2" type="ORF">SAMN05216266_110123</name>
</gene>
<dbReference type="AlphaFoldDB" id="A0A1I1AX54"/>
<organism evidence="2 3">
    <name type="scientific">Amycolatopsis marina</name>
    <dbReference type="NCBI Taxonomy" id="490629"/>
    <lineage>
        <taxon>Bacteria</taxon>
        <taxon>Bacillati</taxon>
        <taxon>Actinomycetota</taxon>
        <taxon>Actinomycetes</taxon>
        <taxon>Pseudonocardiales</taxon>
        <taxon>Pseudonocardiaceae</taxon>
        <taxon>Amycolatopsis</taxon>
    </lineage>
</organism>
<evidence type="ECO:0000313" key="2">
    <source>
        <dbReference type="EMBL" id="SFB40920.1"/>
    </source>
</evidence>
<evidence type="ECO:0000256" key="1">
    <source>
        <dbReference type="SAM" id="Phobius"/>
    </source>
</evidence>
<dbReference type="EMBL" id="FOKG01000010">
    <property type="protein sequence ID" value="SFB40920.1"/>
    <property type="molecule type" value="Genomic_DNA"/>
</dbReference>
<keyword evidence="1" id="KW-1133">Transmembrane helix</keyword>
<keyword evidence="1" id="KW-0472">Membrane</keyword>
<accession>A0A1I1AX54</accession>
<dbReference type="PROSITE" id="PS51257">
    <property type="entry name" value="PROKAR_LIPOPROTEIN"/>
    <property type="match status" value="1"/>
</dbReference>
<feature type="transmembrane region" description="Helical" evidence="1">
    <location>
        <begin position="56"/>
        <end position="79"/>
    </location>
</feature>
<dbReference type="RefSeq" id="WP_091674398.1">
    <property type="nucleotide sequence ID" value="NZ_FOKG01000010.1"/>
</dbReference>
<protein>
    <submittedName>
        <fullName evidence="2">Uncharacterized protein</fullName>
    </submittedName>
</protein>
<dbReference type="STRING" id="490629.SAMN05216266_110123"/>
<evidence type="ECO:0000313" key="3">
    <source>
        <dbReference type="Proteomes" id="UP000243799"/>
    </source>
</evidence>